<feature type="transmembrane region" description="Helical" evidence="1">
    <location>
        <begin position="90"/>
        <end position="108"/>
    </location>
</feature>
<accession>A0ABS4BLI0</accession>
<keyword evidence="1" id="KW-0472">Membrane</keyword>
<keyword evidence="3" id="KW-1185">Reference proteome</keyword>
<evidence type="ECO:0000313" key="3">
    <source>
        <dbReference type="Proteomes" id="UP000678276"/>
    </source>
</evidence>
<keyword evidence="1" id="KW-0812">Transmembrane</keyword>
<evidence type="ECO:0000256" key="1">
    <source>
        <dbReference type="SAM" id="Phobius"/>
    </source>
</evidence>
<feature type="transmembrane region" description="Helical" evidence="1">
    <location>
        <begin position="7"/>
        <end position="27"/>
    </location>
</feature>
<comment type="caution">
    <text evidence="2">The sequence shown here is derived from an EMBL/GenBank/DDBJ whole genome shotgun (WGS) entry which is preliminary data.</text>
</comment>
<keyword evidence="1" id="KW-1133">Transmembrane helix</keyword>
<dbReference type="EMBL" id="JAGJCF010000017">
    <property type="protein sequence ID" value="MBP0617592.1"/>
    <property type="molecule type" value="Genomic_DNA"/>
</dbReference>
<evidence type="ECO:0000313" key="2">
    <source>
        <dbReference type="EMBL" id="MBP0617592.1"/>
    </source>
</evidence>
<sequence>MTNRDRLFGIAVLVAAFGFIWSIYTFFAPSTGVNGTAGPLLAAFGHVAIALGTLAVAATIGWFGWIILALFVLAALLTALAGVLLLQPAIWLAALIAGILVVVGQSMGTRS</sequence>
<organism evidence="2 3">
    <name type="scientific">Jiella mangrovi</name>
    <dbReference type="NCBI Taxonomy" id="2821407"/>
    <lineage>
        <taxon>Bacteria</taxon>
        <taxon>Pseudomonadati</taxon>
        <taxon>Pseudomonadota</taxon>
        <taxon>Alphaproteobacteria</taxon>
        <taxon>Hyphomicrobiales</taxon>
        <taxon>Aurantimonadaceae</taxon>
        <taxon>Jiella</taxon>
    </lineage>
</organism>
<feature type="transmembrane region" description="Helical" evidence="1">
    <location>
        <begin position="65"/>
        <end position="84"/>
    </location>
</feature>
<reference evidence="2 3" key="1">
    <citation type="submission" date="2021-04" db="EMBL/GenBank/DDBJ databases">
        <title>Whole genome sequence of Jiella sp. KSK16Y-1.</title>
        <authorList>
            <person name="Tuo L."/>
        </authorList>
    </citation>
    <scope>NUCLEOTIDE SEQUENCE [LARGE SCALE GENOMIC DNA]</scope>
    <source>
        <strain evidence="2 3">KSK16Y-1</strain>
    </source>
</reference>
<proteinExistence type="predicted"/>
<dbReference type="Proteomes" id="UP000678276">
    <property type="component" value="Unassembled WGS sequence"/>
</dbReference>
<gene>
    <name evidence="2" type="ORF">J6595_18555</name>
</gene>
<feature type="transmembrane region" description="Helical" evidence="1">
    <location>
        <begin position="39"/>
        <end position="58"/>
    </location>
</feature>
<dbReference type="RefSeq" id="WP_209596511.1">
    <property type="nucleotide sequence ID" value="NZ_JAGJCF010000017.1"/>
</dbReference>
<protein>
    <submittedName>
        <fullName evidence="2">Uncharacterized protein</fullName>
    </submittedName>
</protein>
<name>A0ABS4BLI0_9HYPH</name>